<dbReference type="AlphaFoldDB" id="A0A8E2J9B9"/>
<name>A0A8E2J9B9_9PEZI</name>
<protein>
    <recommendedName>
        <fullName evidence="6">NACHT domain-containing protein</fullName>
    </recommendedName>
</protein>
<accession>A0A8E2J9B9</accession>
<dbReference type="SUPFAM" id="SSF52540">
    <property type="entry name" value="P-loop containing nucleoside triphosphate hydrolases"/>
    <property type="match status" value="1"/>
</dbReference>
<evidence type="ECO:0000259" key="2">
    <source>
        <dbReference type="Pfam" id="PF22939"/>
    </source>
</evidence>
<dbReference type="Pfam" id="PF24883">
    <property type="entry name" value="NPHP3_N"/>
    <property type="match status" value="1"/>
</dbReference>
<dbReference type="Gene3D" id="3.40.50.300">
    <property type="entry name" value="P-loop containing nucleotide triphosphate hydrolases"/>
    <property type="match status" value="1"/>
</dbReference>
<evidence type="ECO:0008006" key="6">
    <source>
        <dbReference type="Google" id="ProtNLM"/>
    </source>
</evidence>
<feature type="non-terminal residue" evidence="4">
    <location>
        <position position="1"/>
    </location>
</feature>
<evidence type="ECO:0000313" key="5">
    <source>
        <dbReference type="Proteomes" id="UP000250266"/>
    </source>
</evidence>
<dbReference type="OrthoDB" id="195446at2759"/>
<dbReference type="InterPro" id="IPR056884">
    <property type="entry name" value="NPHP3-like_N"/>
</dbReference>
<dbReference type="Pfam" id="PF22939">
    <property type="entry name" value="WHD_GPIID"/>
    <property type="match status" value="1"/>
</dbReference>
<keyword evidence="5" id="KW-1185">Reference proteome</keyword>
<keyword evidence="1" id="KW-0677">Repeat</keyword>
<evidence type="ECO:0000256" key="1">
    <source>
        <dbReference type="ARBA" id="ARBA00022737"/>
    </source>
</evidence>
<dbReference type="PANTHER" id="PTHR10039">
    <property type="entry name" value="AMELOGENIN"/>
    <property type="match status" value="1"/>
</dbReference>
<feature type="domain" description="Nephrocystin 3-like N-terminal" evidence="3">
    <location>
        <begin position="36"/>
        <end position="193"/>
    </location>
</feature>
<dbReference type="PANTHER" id="PTHR10039:SF15">
    <property type="entry name" value="NACHT DOMAIN-CONTAINING PROTEIN"/>
    <property type="match status" value="1"/>
</dbReference>
<feature type="domain" description="GPI inositol-deacylase winged helix" evidence="2">
    <location>
        <begin position="313"/>
        <end position="393"/>
    </location>
</feature>
<feature type="non-terminal residue" evidence="4">
    <location>
        <position position="520"/>
    </location>
</feature>
<dbReference type="EMBL" id="KV745525">
    <property type="protein sequence ID" value="OCK74234.1"/>
    <property type="molecule type" value="Genomic_DNA"/>
</dbReference>
<dbReference type="InterPro" id="IPR027417">
    <property type="entry name" value="P-loop_NTPase"/>
</dbReference>
<reference evidence="4 5" key="1">
    <citation type="journal article" date="2016" name="Nat. Commun.">
        <title>Ectomycorrhizal ecology is imprinted in the genome of the dominant symbiotic fungus Cenococcum geophilum.</title>
        <authorList>
            <consortium name="DOE Joint Genome Institute"/>
            <person name="Peter M."/>
            <person name="Kohler A."/>
            <person name="Ohm R.A."/>
            <person name="Kuo A."/>
            <person name="Krutzmann J."/>
            <person name="Morin E."/>
            <person name="Arend M."/>
            <person name="Barry K.W."/>
            <person name="Binder M."/>
            <person name="Choi C."/>
            <person name="Clum A."/>
            <person name="Copeland A."/>
            <person name="Grisel N."/>
            <person name="Haridas S."/>
            <person name="Kipfer T."/>
            <person name="LaButti K."/>
            <person name="Lindquist E."/>
            <person name="Lipzen A."/>
            <person name="Maire R."/>
            <person name="Meier B."/>
            <person name="Mihaltcheva S."/>
            <person name="Molinier V."/>
            <person name="Murat C."/>
            <person name="Poggeler S."/>
            <person name="Quandt C.A."/>
            <person name="Sperisen C."/>
            <person name="Tritt A."/>
            <person name="Tisserant E."/>
            <person name="Crous P.W."/>
            <person name="Henrissat B."/>
            <person name="Nehls U."/>
            <person name="Egli S."/>
            <person name="Spatafora J.W."/>
            <person name="Grigoriev I.V."/>
            <person name="Martin F.M."/>
        </authorList>
    </citation>
    <scope>NUCLEOTIDE SEQUENCE [LARGE SCALE GENOMIC DNA]</scope>
    <source>
        <strain evidence="4 5">CBS 459.81</strain>
    </source>
</reference>
<evidence type="ECO:0000259" key="3">
    <source>
        <dbReference type="Pfam" id="PF24883"/>
    </source>
</evidence>
<evidence type="ECO:0000313" key="4">
    <source>
        <dbReference type="EMBL" id="OCK74234.1"/>
    </source>
</evidence>
<organism evidence="4 5">
    <name type="scientific">Lepidopterella palustris CBS 459.81</name>
    <dbReference type="NCBI Taxonomy" id="1314670"/>
    <lineage>
        <taxon>Eukaryota</taxon>
        <taxon>Fungi</taxon>
        <taxon>Dikarya</taxon>
        <taxon>Ascomycota</taxon>
        <taxon>Pezizomycotina</taxon>
        <taxon>Dothideomycetes</taxon>
        <taxon>Pleosporomycetidae</taxon>
        <taxon>Mytilinidiales</taxon>
        <taxon>Argynnaceae</taxon>
        <taxon>Lepidopterella</taxon>
    </lineage>
</organism>
<proteinExistence type="predicted"/>
<dbReference type="Proteomes" id="UP000250266">
    <property type="component" value="Unassembled WGS sequence"/>
</dbReference>
<sequence>LIGSRNSRQCQEILEWLSPLDFRSQQIYLSRRRMEGTGSWLSDSSQFQKWLNGSPGSTLWYTGIPGSGKTYLTSMVVDYLQRIFHGQEFAIAYIYCSFHEEQLQKPVNLVASLLRQLVENHGVISDKIQSLFQRHKQPTLDELFDLLKSEVGRFSRVFVVIDALDESSESTANEFLERIRLLQPYIRLLLMSRPNFVIGNRLKNAVHGEVRTSDHDIQIYLQRRIENDSRLKHLIGDSLREEIVATIVREAQGMQLVIMYTLLILVPRFLLAKLHFDSLADKISTEGIHMALATLPKELDSVYDGVIRTIRSQNARNVKLAEQILCWVSYAFRPLTVTEILHALAVQPGDKSLSENHTTTKDDLVSVCAGLVIVNQETHKVDFAHDTIGLYLKRIRVDSFPNAQTRLATICLTYISFEDFGQGPCDSDQKMERRLDEYPFLKYAAQHWCDHARGEPEAEKRVQTLIKSFLQDNKKLTCSYQVMHLPEQRYENYSQNFPEHLDGLAIAASFGLEKIVGLLV</sequence>
<gene>
    <name evidence="4" type="ORF">K432DRAFT_247154</name>
</gene>
<dbReference type="InterPro" id="IPR054471">
    <property type="entry name" value="GPIID_WHD"/>
</dbReference>